<comment type="caution">
    <text evidence="1">The sequence shown here is derived from an EMBL/GenBank/DDBJ whole genome shotgun (WGS) entry which is preliminary data.</text>
</comment>
<organism evidence="1 2">
    <name type="scientific">Limosilactobacillus panis DSM 6035</name>
    <dbReference type="NCBI Taxonomy" id="1423782"/>
    <lineage>
        <taxon>Bacteria</taxon>
        <taxon>Bacillati</taxon>
        <taxon>Bacillota</taxon>
        <taxon>Bacilli</taxon>
        <taxon>Lactobacillales</taxon>
        <taxon>Lactobacillaceae</taxon>
        <taxon>Limosilactobacillus</taxon>
    </lineage>
</organism>
<dbReference type="PATRIC" id="fig|1423782.4.peg.994"/>
<dbReference type="AlphaFoldDB" id="A0A0R1X5V8"/>
<reference evidence="1 2" key="1">
    <citation type="journal article" date="2015" name="Genome Announc.">
        <title>Expanding the biotechnology potential of lactobacilli through comparative genomics of 213 strains and associated genera.</title>
        <authorList>
            <person name="Sun Z."/>
            <person name="Harris H.M."/>
            <person name="McCann A."/>
            <person name="Guo C."/>
            <person name="Argimon S."/>
            <person name="Zhang W."/>
            <person name="Yang X."/>
            <person name="Jeffery I.B."/>
            <person name="Cooney J.C."/>
            <person name="Kagawa T.F."/>
            <person name="Liu W."/>
            <person name="Song Y."/>
            <person name="Salvetti E."/>
            <person name="Wrobel A."/>
            <person name="Rasinkangas P."/>
            <person name="Parkhill J."/>
            <person name="Rea M.C."/>
            <person name="O'Sullivan O."/>
            <person name="Ritari J."/>
            <person name="Douillard F.P."/>
            <person name="Paul Ross R."/>
            <person name="Yang R."/>
            <person name="Briner A.E."/>
            <person name="Felis G.E."/>
            <person name="de Vos W.M."/>
            <person name="Barrangou R."/>
            <person name="Klaenhammer T.R."/>
            <person name="Caufield P.W."/>
            <person name="Cui Y."/>
            <person name="Zhang H."/>
            <person name="O'Toole P.W."/>
        </authorList>
    </citation>
    <scope>NUCLEOTIDE SEQUENCE [LARGE SCALE GENOMIC DNA]</scope>
    <source>
        <strain evidence="1 2">DSM 6035</strain>
    </source>
</reference>
<evidence type="ECO:0000313" key="2">
    <source>
        <dbReference type="Proteomes" id="UP000051412"/>
    </source>
</evidence>
<dbReference type="OrthoDB" id="2149263at2"/>
<evidence type="ECO:0000313" key="1">
    <source>
        <dbReference type="EMBL" id="KRM25221.1"/>
    </source>
</evidence>
<dbReference type="RefSeq" id="WP_047766920.1">
    <property type="nucleotide sequence ID" value="NZ_AZGM01000134.1"/>
</dbReference>
<dbReference type="EMBL" id="AZGM01000134">
    <property type="protein sequence ID" value="KRM25221.1"/>
    <property type="molecule type" value="Genomic_DNA"/>
</dbReference>
<proteinExistence type="predicted"/>
<sequence>MPKQGHFAKSTRVKQLNNFKAKRHASGATIADDQLTDFLVVRFALTAKKRVPKVAQESTQRFLIEIGGALIGENGDLSKIVPARLKKVNAQVPWQFFKQIVDNWALLQKFLVKEVPAVPLTKQLLVKNQLTTAELGRAVAQLLAQKVAAISLVNQHQSAGAKQKQLAQMLMTTICPAGHLDWAKVKALLGPLPYTPDPALDQPTREWLTQLSQQE</sequence>
<accession>A0A0R1X5V8</accession>
<gene>
    <name evidence="1" type="ORF">FD32_GL000955</name>
</gene>
<protein>
    <submittedName>
        <fullName evidence="1">Uncharacterized protein</fullName>
    </submittedName>
</protein>
<name>A0A0R1X5V8_9LACO</name>
<dbReference type="Proteomes" id="UP000051412">
    <property type="component" value="Unassembled WGS sequence"/>
</dbReference>
<keyword evidence="2" id="KW-1185">Reference proteome</keyword>
<dbReference type="STRING" id="1423782.FD32_GL000955"/>